<proteinExistence type="predicted"/>
<dbReference type="EMBL" id="GBXM01089247">
    <property type="protein sequence ID" value="JAH19330.1"/>
    <property type="molecule type" value="Transcribed_RNA"/>
</dbReference>
<reference evidence="1" key="1">
    <citation type="submission" date="2014-11" db="EMBL/GenBank/DDBJ databases">
        <authorList>
            <person name="Amaro Gonzalez C."/>
        </authorList>
    </citation>
    <scope>NUCLEOTIDE SEQUENCE</scope>
</reference>
<protein>
    <submittedName>
        <fullName evidence="1">Uncharacterized protein</fullName>
    </submittedName>
</protein>
<organism evidence="1">
    <name type="scientific">Anguilla anguilla</name>
    <name type="common">European freshwater eel</name>
    <name type="synonym">Muraena anguilla</name>
    <dbReference type="NCBI Taxonomy" id="7936"/>
    <lineage>
        <taxon>Eukaryota</taxon>
        <taxon>Metazoa</taxon>
        <taxon>Chordata</taxon>
        <taxon>Craniata</taxon>
        <taxon>Vertebrata</taxon>
        <taxon>Euteleostomi</taxon>
        <taxon>Actinopterygii</taxon>
        <taxon>Neopterygii</taxon>
        <taxon>Teleostei</taxon>
        <taxon>Anguilliformes</taxon>
        <taxon>Anguillidae</taxon>
        <taxon>Anguilla</taxon>
    </lineage>
</organism>
<dbReference type="AlphaFoldDB" id="A0A0E9QSW0"/>
<reference evidence="1" key="2">
    <citation type="journal article" date="2015" name="Fish Shellfish Immunol.">
        <title>Early steps in the European eel (Anguilla anguilla)-Vibrio vulnificus interaction in the gills: Role of the RtxA13 toxin.</title>
        <authorList>
            <person name="Callol A."/>
            <person name="Pajuelo D."/>
            <person name="Ebbesson L."/>
            <person name="Teles M."/>
            <person name="MacKenzie S."/>
            <person name="Amaro C."/>
        </authorList>
    </citation>
    <scope>NUCLEOTIDE SEQUENCE</scope>
</reference>
<name>A0A0E9QSW0_ANGAN</name>
<accession>A0A0E9QSW0</accession>
<sequence>MEVQLTKAKTSDTFALVQLLSKLNTL</sequence>
<evidence type="ECO:0000313" key="1">
    <source>
        <dbReference type="EMBL" id="JAH19330.1"/>
    </source>
</evidence>